<name>A0ABP8BC09_9ACTN</name>
<organism evidence="1 2">
    <name type="scientific">Streptosporangium oxazolinicum</name>
    <dbReference type="NCBI Taxonomy" id="909287"/>
    <lineage>
        <taxon>Bacteria</taxon>
        <taxon>Bacillati</taxon>
        <taxon>Actinomycetota</taxon>
        <taxon>Actinomycetes</taxon>
        <taxon>Streptosporangiales</taxon>
        <taxon>Streptosporangiaceae</taxon>
        <taxon>Streptosporangium</taxon>
    </lineage>
</organism>
<evidence type="ECO:0000313" key="2">
    <source>
        <dbReference type="Proteomes" id="UP001501251"/>
    </source>
</evidence>
<evidence type="ECO:0000313" key="1">
    <source>
        <dbReference type="EMBL" id="GAA4203017.1"/>
    </source>
</evidence>
<dbReference type="Proteomes" id="UP001501251">
    <property type="component" value="Unassembled WGS sequence"/>
</dbReference>
<dbReference type="EMBL" id="BAABAQ010000012">
    <property type="protein sequence ID" value="GAA4203017.1"/>
    <property type="molecule type" value="Genomic_DNA"/>
</dbReference>
<dbReference type="InterPro" id="IPR036291">
    <property type="entry name" value="NAD(P)-bd_dom_sf"/>
</dbReference>
<gene>
    <name evidence="1" type="ORF">GCM10022252_60020</name>
</gene>
<protein>
    <recommendedName>
        <fullName evidence="3">Alcohol dehydrogenase-like C-terminal domain-containing protein</fullName>
    </recommendedName>
</protein>
<keyword evidence="2" id="KW-1185">Reference proteome</keyword>
<dbReference type="SUPFAM" id="SSF51735">
    <property type="entry name" value="NAD(P)-binding Rossmann-fold domains"/>
    <property type="match status" value="1"/>
</dbReference>
<reference evidence="2" key="1">
    <citation type="journal article" date="2019" name="Int. J. Syst. Evol. Microbiol.">
        <title>The Global Catalogue of Microorganisms (GCM) 10K type strain sequencing project: providing services to taxonomists for standard genome sequencing and annotation.</title>
        <authorList>
            <consortium name="The Broad Institute Genomics Platform"/>
            <consortium name="The Broad Institute Genome Sequencing Center for Infectious Disease"/>
            <person name="Wu L."/>
            <person name="Ma J."/>
        </authorList>
    </citation>
    <scope>NUCLEOTIDE SEQUENCE [LARGE SCALE GENOMIC DNA]</scope>
    <source>
        <strain evidence="2">JCM 17388</strain>
    </source>
</reference>
<proteinExistence type="predicted"/>
<comment type="caution">
    <text evidence="1">The sequence shown here is derived from an EMBL/GenBank/DDBJ whole genome shotgun (WGS) entry which is preliminary data.</text>
</comment>
<sequence length="223" mass="23237">METGGVPHGAAFDACADGVITVPPGTCLQVAALARFQQLAVLGLDRLPDRVVLDDVVLVGSGPVALGCALDLCRRGAARVRVLTSRPDPPIGCVPGVECVTSVVRGSASVVVDAAGTPRRAAALLTKGGTLGLLGTPEPVSELAALDLHRSGWTVVGMHELLAGLACYQDAYTTAATWLTWHMDPHLIEGWCRIVFGEGAPALYTAFHGPNRPAEPVVIFSWE</sequence>
<evidence type="ECO:0008006" key="3">
    <source>
        <dbReference type="Google" id="ProtNLM"/>
    </source>
</evidence>
<accession>A0ABP8BC09</accession>